<dbReference type="GO" id="GO:0016117">
    <property type="term" value="P:carotenoid biosynthetic process"/>
    <property type="evidence" value="ECO:0007669"/>
    <property type="project" value="InterPro"/>
</dbReference>
<dbReference type="EMBL" id="MLJW01000017">
    <property type="protein sequence ID" value="OIR12452.1"/>
    <property type="molecule type" value="Genomic_DNA"/>
</dbReference>
<dbReference type="SFLD" id="SFLDG01018">
    <property type="entry name" value="Squalene/Phytoene_Synthase_Lik"/>
    <property type="match status" value="1"/>
</dbReference>
<dbReference type="InterPro" id="IPR033904">
    <property type="entry name" value="Trans_IPPS_HH"/>
</dbReference>
<evidence type="ECO:0000256" key="1">
    <source>
        <dbReference type="ARBA" id="ARBA00022679"/>
    </source>
</evidence>
<name>A0A1J5TFF1_9ZZZZ</name>
<dbReference type="SFLD" id="SFLDG01212">
    <property type="entry name" value="Phytoene_synthase_like"/>
    <property type="match status" value="1"/>
</dbReference>
<dbReference type="PANTHER" id="PTHR31480">
    <property type="entry name" value="BIFUNCTIONAL LYCOPENE CYCLASE/PHYTOENE SYNTHASE"/>
    <property type="match status" value="1"/>
</dbReference>
<dbReference type="SFLD" id="SFLDS00005">
    <property type="entry name" value="Isoprenoid_Synthase_Type_I"/>
    <property type="match status" value="1"/>
</dbReference>
<dbReference type="InterPro" id="IPR044843">
    <property type="entry name" value="Trans_IPPS_bact-type"/>
</dbReference>
<dbReference type="Gene3D" id="1.10.600.10">
    <property type="entry name" value="Farnesyl Diphosphate Synthase"/>
    <property type="match status" value="1"/>
</dbReference>
<sequence length="281" mass="32645">MTPQQYCQQKTAKSGSSFYYSFMFLPKQKREAITALYAFCREVDDIADECTELHIAQTKLNWWREEVESLYLGKPQHPVSKALVTPIKTYNLDAEHFIEIIDGMEMDLNFNRYEDFKQLQLYCYRVASVVGLLSAQIFGFSNRKTLKFAHDLGMAFQLTNIIRDVGEDARRNRIYLPLDELAKFNVSEEDILTSLESENIKKLLDYQIERAESYYDRALSELPNEDRKNQRVGLMMSAIYRTLLREIKADGAEKVLNSRTSLGALRKFLLALQVWLKSSKA</sequence>
<dbReference type="InterPro" id="IPR017828">
    <property type="entry name" value="SQ_synth_HpnD-like"/>
</dbReference>
<dbReference type="EC" id="2.5.1.99" evidence="2"/>
<dbReference type="SUPFAM" id="SSF48576">
    <property type="entry name" value="Terpenoid synthases"/>
    <property type="match status" value="1"/>
</dbReference>
<organism evidence="2">
    <name type="scientific">mine drainage metagenome</name>
    <dbReference type="NCBI Taxonomy" id="410659"/>
    <lineage>
        <taxon>unclassified sequences</taxon>
        <taxon>metagenomes</taxon>
        <taxon>ecological metagenomes</taxon>
    </lineage>
</organism>
<dbReference type="CDD" id="cd00683">
    <property type="entry name" value="Trans_IPPS_HH"/>
    <property type="match status" value="1"/>
</dbReference>
<accession>A0A1J5TFF1</accession>
<keyword evidence="1 2" id="KW-0808">Transferase</keyword>
<dbReference type="Pfam" id="PF00494">
    <property type="entry name" value="SQS_PSY"/>
    <property type="match status" value="1"/>
</dbReference>
<dbReference type="NCBIfam" id="TIGR03465">
    <property type="entry name" value="HpnD"/>
    <property type="match status" value="1"/>
</dbReference>
<dbReference type="PROSITE" id="PS01045">
    <property type="entry name" value="SQUALEN_PHYTOEN_SYN_2"/>
    <property type="match status" value="1"/>
</dbReference>
<reference evidence="2" key="1">
    <citation type="submission" date="2016-10" db="EMBL/GenBank/DDBJ databases">
        <title>Sequence of Gallionella enrichment culture.</title>
        <authorList>
            <person name="Poehlein A."/>
            <person name="Muehling M."/>
            <person name="Daniel R."/>
        </authorList>
    </citation>
    <scope>NUCLEOTIDE SEQUENCE</scope>
</reference>
<dbReference type="AlphaFoldDB" id="A0A1J5TFF1"/>
<dbReference type="InterPro" id="IPR008949">
    <property type="entry name" value="Isoprenoid_synthase_dom_sf"/>
</dbReference>
<gene>
    <name evidence="2" type="primary">crtB_1</name>
    <name evidence="2" type="ORF">GALL_61510</name>
</gene>
<dbReference type="InterPro" id="IPR002060">
    <property type="entry name" value="Squ/phyt_synthse"/>
</dbReference>
<dbReference type="GO" id="GO:0051996">
    <property type="term" value="F:squalene synthase [NAD(P)H] activity"/>
    <property type="evidence" value="ECO:0007669"/>
    <property type="project" value="InterPro"/>
</dbReference>
<comment type="caution">
    <text evidence="2">The sequence shown here is derived from an EMBL/GenBank/DDBJ whole genome shotgun (WGS) entry which is preliminary data.</text>
</comment>
<protein>
    <submittedName>
        <fullName evidence="2">All-trans-phytoene synthase</fullName>
        <ecNumber evidence="2">2.5.1.99</ecNumber>
    </submittedName>
</protein>
<dbReference type="PROSITE" id="PS01044">
    <property type="entry name" value="SQUALEN_PHYTOEN_SYN_1"/>
    <property type="match status" value="1"/>
</dbReference>
<evidence type="ECO:0000313" key="2">
    <source>
        <dbReference type="EMBL" id="OIR12452.1"/>
    </source>
</evidence>
<dbReference type="GO" id="GO:0004311">
    <property type="term" value="F:geranylgeranyl diphosphate synthase activity"/>
    <property type="evidence" value="ECO:0007669"/>
    <property type="project" value="InterPro"/>
</dbReference>
<proteinExistence type="predicted"/>
<dbReference type="InterPro" id="IPR019845">
    <property type="entry name" value="Squalene/phytoene_synthase_CS"/>
</dbReference>
<dbReference type="GO" id="GO:0046905">
    <property type="term" value="F:15-cis-phytoene synthase activity"/>
    <property type="evidence" value="ECO:0007669"/>
    <property type="project" value="InterPro"/>
</dbReference>